<dbReference type="InterPro" id="IPR001789">
    <property type="entry name" value="Sig_transdc_resp-reg_receiver"/>
</dbReference>
<dbReference type="STRING" id="1802538.A2382_02210"/>
<keyword evidence="2" id="KW-0902">Two-component regulatory system</keyword>
<proteinExistence type="predicted"/>
<evidence type="ECO:0000313" key="5">
    <source>
        <dbReference type="EMBL" id="OGM79711.1"/>
    </source>
</evidence>
<evidence type="ECO:0000256" key="3">
    <source>
        <dbReference type="PROSITE-ProRule" id="PRU00169"/>
    </source>
</evidence>
<feature type="domain" description="Response regulatory" evidence="4">
    <location>
        <begin position="7"/>
        <end position="123"/>
    </location>
</feature>
<accession>A0A1F8CTV3</accession>
<evidence type="ECO:0000259" key="4">
    <source>
        <dbReference type="PROSITE" id="PS50110"/>
    </source>
</evidence>
<dbReference type="SMART" id="SM00448">
    <property type="entry name" value="REC"/>
    <property type="match status" value="1"/>
</dbReference>
<dbReference type="CDD" id="cd17574">
    <property type="entry name" value="REC_OmpR"/>
    <property type="match status" value="1"/>
</dbReference>
<evidence type="ECO:0000256" key="1">
    <source>
        <dbReference type="ARBA" id="ARBA00022553"/>
    </source>
</evidence>
<dbReference type="GO" id="GO:0000160">
    <property type="term" value="P:phosphorelay signal transduction system"/>
    <property type="evidence" value="ECO:0007669"/>
    <property type="project" value="UniProtKB-KW"/>
</dbReference>
<dbReference type="InterPro" id="IPR011006">
    <property type="entry name" value="CheY-like_superfamily"/>
</dbReference>
<comment type="caution">
    <text evidence="5">The sequence shown here is derived from an EMBL/GenBank/DDBJ whole genome shotgun (WGS) entry which is preliminary data.</text>
</comment>
<protein>
    <recommendedName>
        <fullName evidence="4">Response regulatory domain-containing protein</fullName>
    </recommendedName>
</protein>
<dbReference type="PANTHER" id="PTHR44591">
    <property type="entry name" value="STRESS RESPONSE REGULATOR PROTEIN 1"/>
    <property type="match status" value="1"/>
</dbReference>
<dbReference type="PANTHER" id="PTHR44591:SF14">
    <property type="entry name" value="PROTEIN PILG"/>
    <property type="match status" value="1"/>
</dbReference>
<dbReference type="EMBL" id="MGHY01000009">
    <property type="protein sequence ID" value="OGM79711.1"/>
    <property type="molecule type" value="Genomic_DNA"/>
</dbReference>
<feature type="modified residue" description="4-aspartylphosphate" evidence="3">
    <location>
        <position position="56"/>
    </location>
</feature>
<gene>
    <name evidence="5" type="ORF">A2382_02210</name>
</gene>
<dbReference type="SUPFAM" id="SSF52172">
    <property type="entry name" value="CheY-like"/>
    <property type="match status" value="1"/>
</dbReference>
<organism evidence="5 6">
    <name type="scientific">Candidatus Woesebacteria bacterium RIFOXYB1_FULL_38_16</name>
    <dbReference type="NCBI Taxonomy" id="1802538"/>
    <lineage>
        <taxon>Bacteria</taxon>
        <taxon>Candidatus Woeseibacteriota</taxon>
    </lineage>
</organism>
<evidence type="ECO:0000313" key="6">
    <source>
        <dbReference type="Proteomes" id="UP000178999"/>
    </source>
</evidence>
<evidence type="ECO:0000256" key="2">
    <source>
        <dbReference type="ARBA" id="ARBA00023012"/>
    </source>
</evidence>
<dbReference type="Gene3D" id="3.40.50.2300">
    <property type="match status" value="1"/>
</dbReference>
<dbReference type="PROSITE" id="PS50110">
    <property type="entry name" value="RESPONSE_REGULATORY"/>
    <property type="match status" value="1"/>
</dbReference>
<reference evidence="5 6" key="1">
    <citation type="journal article" date="2016" name="Nat. Commun.">
        <title>Thousands of microbial genomes shed light on interconnected biogeochemical processes in an aquifer system.</title>
        <authorList>
            <person name="Anantharaman K."/>
            <person name="Brown C.T."/>
            <person name="Hug L.A."/>
            <person name="Sharon I."/>
            <person name="Castelle C.J."/>
            <person name="Probst A.J."/>
            <person name="Thomas B.C."/>
            <person name="Singh A."/>
            <person name="Wilkins M.J."/>
            <person name="Karaoz U."/>
            <person name="Brodie E.L."/>
            <person name="Williams K.H."/>
            <person name="Hubbard S.S."/>
            <person name="Banfield J.F."/>
        </authorList>
    </citation>
    <scope>NUCLEOTIDE SEQUENCE [LARGE SCALE GENOMIC DNA]</scope>
</reference>
<sequence>MSDSRKKILVAEDDDFLASAYSVKLVKENYEVRVVKDGEATIQALTEFSPDLLLLDLVMPKKDGFAVLQEMQTSGLTTKIPVLVTSNLGQAEDKTKALGLGARDYIVKSDSSLEDIMKKVAEMLK</sequence>
<keyword evidence="1 3" id="KW-0597">Phosphoprotein</keyword>
<dbReference type="AlphaFoldDB" id="A0A1F8CTV3"/>
<dbReference type="Proteomes" id="UP000178999">
    <property type="component" value="Unassembled WGS sequence"/>
</dbReference>
<name>A0A1F8CTV3_9BACT</name>
<dbReference type="Pfam" id="PF00072">
    <property type="entry name" value="Response_reg"/>
    <property type="match status" value="1"/>
</dbReference>
<dbReference type="InterPro" id="IPR050595">
    <property type="entry name" value="Bact_response_regulator"/>
</dbReference>